<reference evidence="1" key="1">
    <citation type="submission" date="2023-07" db="EMBL/GenBank/DDBJ databases">
        <title>Sorghum-associated microbial communities from plants grown in Nebraska, USA.</title>
        <authorList>
            <person name="Schachtman D."/>
        </authorList>
    </citation>
    <scope>NUCLEOTIDE SEQUENCE</scope>
    <source>
        <strain evidence="1">2697</strain>
    </source>
</reference>
<accession>A0ACC6KU73</accession>
<dbReference type="EMBL" id="JAVDTF010000001">
    <property type="protein sequence ID" value="MDR6782756.1"/>
    <property type="molecule type" value="Genomic_DNA"/>
</dbReference>
<protein>
    <submittedName>
        <fullName evidence="1">PAS domain-containing protein</fullName>
    </submittedName>
</protein>
<sequence length="165" mass="18974">MQNFLNSELQEITDLKTEARSAQNKLRSFFESSGVIHLLIGTDCRLIDFNRAAEAFAKKYCKVNIKVGTKVSRLLHKDQLSSFMQNYNKALEGIPVRMEQEFKYALKAIAYIHSHHFRAPVTNIMGLMNIFKANGYRTTKAGLLMMQRAVNELEVQMNNIEEHMS</sequence>
<dbReference type="Proteomes" id="UP001246858">
    <property type="component" value="Unassembled WGS sequence"/>
</dbReference>
<evidence type="ECO:0000313" key="2">
    <source>
        <dbReference type="Proteomes" id="UP001246858"/>
    </source>
</evidence>
<evidence type="ECO:0000313" key="1">
    <source>
        <dbReference type="EMBL" id="MDR6782756.1"/>
    </source>
</evidence>
<keyword evidence="2" id="KW-1185">Reference proteome</keyword>
<comment type="caution">
    <text evidence="1">The sequence shown here is derived from an EMBL/GenBank/DDBJ whole genome shotgun (WGS) entry which is preliminary data.</text>
</comment>
<proteinExistence type="predicted"/>
<name>A0ACC6KU73_9SPHI</name>
<gene>
    <name evidence="1" type="ORF">J2X78_001308</name>
</gene>
<organism evidence="1 2">
    <name type="scientific">Pedobacter africanus</name>
    <dbReference type="NCBI Taxonomy" id="151894"/>
    <lineage>
        <taxon>Bacteria</taxon>
        <taxon>Pseudomonadati</taxon>
        <taxon>Bacteroidota</taxon>
        <taxon>Sphingobacteriia</taxon>
        <taxon>Sphingobacteriales</taxon>
        <taxon>Sphingobacteriaceae</taxon>
        <taxon>Pedobacter</taxon>
    </lineage>
</organism>